<reference evidence="2 3" key="1">
    <citation type="submission" date="2023-09" db="EMBL/GenBank/DDBJ databases">
        <title>Nesidiocoris tenuis whole genome shotgun sequence.</title>
        <authorList>
            <person name="Shibata T."/>
            <person name="Shimoda M."/>
            <person name="Kobayashi T."/>
            <person name="Uehara T."/>
        </authorList>
    </citation>
    <scope>NUCLEOTIDE SEQUENCE [LARGE SCALE GENOMIC DNA]</scope>
    <source>
        <strain evidence="2 3">Japan</strain>
    </source>
</reference>
<sequence length="314" mass="36129">MRGNRNSSRSRAMKATVVYANLWFSWWWMILVELQLADSRIFNACEITNEILSMKVNMAGKSRPLNCNNRHVAQIVCAAGLHSFDTSFRAPTKENDFAIGLFGIPSKYVELNCKNGNLTENFADHLNCMTSFQFSLRRQKRILVSEVICESFADTTSKYPEIKNGIIKVEQESVDLAWKKKIIKCKELNWKVYAMRDSLRSAYQNVVATSLPDVTNSTVCKEIAYCMRTCLQGNPDIYDDKEDPWMHERTYRGKNERKVDRLAKVVDATIVCLWSAVVVGCLVLAYLYVKYPRRRATIRGDDWGRPILTEQFSL</sequence>
<keyword evidence="1" id="KW-1133">Transmembrane helix</keyword>
<evidence type="ECO:0008006" key="4">
    <source>
        <dbReference type="Google" id="ProtNLM"/>
    </source>
</evidence>
<accession>A0ABN7AKZ3</accession>
<keyword evidence="1" id="KW-0812">Transmembrane</keyword>
<evidence type="ECO:0000256" key="1">
    <source>
        <dbReference type="SAM" id="Phobius"/>
    </source>
</evidence>
<protein>
    <recommendedName>
        <fullName evidence="4">SRCR domain-containing protein</fullName>
    </recommendedName>
</protein>
<evidence type="ECO:0000313" key="3">
    <source>
        <dbReference type="Proteomes" id="UP001307889"/>
    </source>
</evidence>
<evidence type="ECO:0000313" key="2">
    <source>
        <dbReference type="EMBL" id="BES92089.1"/>
    </source>
</evidence>
<keyword evidence="3" id="KW-1185">Reference proteome</keyword>
<keyword evidence="1" id="KW-0472">Membrane</keyword>
<name>A0ABN7AKZ3_9HEMI</name>
<dbReference type="EMBL" id="AP028911">
    <property type="protein sequence ID" value="BES92089.1"/>
    <property type="molecule type" value="Genomic_DNA"/>
</dbReference>
<dbReference type="Proteomes" id="UP001307889">
    <property type="component" value="Chromosome 3"/>
</dbReference>
<feature type="transmembrane region" description="Helical" evidence="1">
    <location>
        <begin position="12"/>
        <end position="30"/>
    </location>
</feature>
<proteinExistence type="predicted"/>
<feature type="transmembrane region" description="Helical" evidence="1">
    <location>
        <begin position="268"/>
        <end position="289"/>
    </location>
</feature>
<organism evidence="2 3">
    <name type="scientific">Nesidiocoris tenuis</name>
    <dbReference type="NCBI Taxonomy" id="355587"/>
    <lineage>
        <taxon>Eukaryota</taxon>
        <taxon>Metazoa</taxon>
        <taxon>Ecdysozoa</taxon>
        <taxon>Arthropoda</taxon>
        <taxon>Hexapoda</taxon>
        <taxon>Insecta</taxon>
        <taxon>Pterygota</taxon>
        <taxon>Neoptera</taxon>
        <taxon>Paraneoptera</taxon>
        <taxon>Hemiptera</taxon>
        <taxon>Heteroptera</taxon>
        <taxon>Panheteroptera</taxon>
        <taxon>Cimicomorpha</taxon>
        <taxon>Miridae</taxon>
        <taxon>Dicyphina</taxon>
        <taxon>Nesidiocoris</taxon>
    </lineage>
</organism>
<gene>
    <name evidence="2" type="ORF">NTJ_04897</name>
</gene>